<name>A0A0F9E876_9ZZZZ</name>
<proteinExistence type="predicted"/>
<reference evidence="1" key="1">
    <citation type="journal article" date="2015" name="Nature">
        <title>Complex archaea that bridge the gap between prokaryotes and eukaryotes.</title>
        <authorList>
            <person name="Spang A."/>
            <person name="Saw J.H."/>
            <person name="Jorgensen S.L."/>
            <person name="Zaremba-Niedzwiedzka K."/>
            <person name="Martijn J."/>
            <person name="Lind A.E."/>
            <person name="van Eijk R."/>
            <person name="Schleper C."/>
            <person name="Guy L."/>
            <person name="Ettema T.J."/>
        </authorList>
    </citation>
    <scope>NUCLEOTIDE SEQUENCE</scope>
</reference>
<comment type="caution">
    <text evidence="1">The sequence shown here is derived from an EMBL/GenBank/DDBJ whole genome shotgun (WGS) entry which is preliminary data.</text>
</comment>
<dbReference type="EMBL" id="LAZR01028490">
    <property type="protein sequence ID" value="KKL62441.1"/>
    <property type="molecule type" value="Genomic_DNA"/>
</dbReference>
<feature type="non-terminal residue" evidence="1">
    <location>
        <position position="97"/>
    </location>
</feature>
<gene>
    <name evidence="1" type="ORF">LCGC14_2185150</name>
</gene>
<evidence type="ECO:0000313" key="1">
    <source>
        <dbReference type="EMBL" id="KKL62441.1"/>
    </source>
</evidence>
<accession>A0A0F9E876</accession>
<dbReference type="AlphaFoldDB" id="A0A0F9E876"/>
<protein>
    <submittedName>
        <fullName evidence="1">Uncharacterized protein</fullName>
    </submittedName>
</protein>
<sequence length="97" mass="10540">MPNYYTLSSKGAQWTEGVGSDPSQYDFTLAALAELQEESSTPQTVGQIAKAAEESSSHTETALDLLDREGFIITSTTITVEAEGRRIPLTLEEIEES</sequence>
<organism evidence="1">
    <name type="scientific">marine sediment metagenome</name>
    <dbReference type="NCBI Taxonomy" id="412755"/>
    <lineage>
        <taxon>unclassified sequences</taxon>
        <taxon>metagenomes</taxon>
        <taxon>ecological metagenomes</taxon>
    </lineage>
</organism>